<sequence>MSGLQRTPSSYVGRFAPSPTGPLHAGSLVAALASWLDARAHHGRWLVRIEDIDPPRCMPGADELILQQLAACGLLPDETPLWQSARSDFYAQALQLLLERQLAYPCACTRRDIEAAWQAQGLARERHVERPYPGTCRAGLQGRPARAWRFATDKMAHLARSFDGPGAPTWDTASGLLLWQDRRLGAQSQDVAGSVGDFVLRRADGLWAYQLAVVVDDGAQQVSHVVRGADLTDNTPRQMLLQQALGLPTPAYLHTPLVLRADGEKLSKQHGARAVDVSTSQACRAALDAAAAALGLPAADCTHKSLADALALWVAAWRANYNLPRD</sequence>
<feature type="short sequence motif" description="'KMSKS' region" evidence="7">
    <location>
        <begin position="265"/>
        <end position="269"/>
    </location>
</feature>
<keyword evidence="3 7" id="KW-0547">Nucleotide-binding</keyword>
<evidence type="ECO:0000256" key="6">
    <source>
        <dbReference type="ARBA" id="ARBA00023146"/>
    </source>
</evidence>
<accession>A0ABT2PS87</accession>
<proteinExistence type="inferred from homology"/>
<dbReference type="InterPro" id="IPR014729">
    <property type="entry name" value="Rossmann-like_a/b/a_fold"/>
</dbReference>
<feature type="binding site" evidence="7">
    <location>
        <position position="268"/>
    </location>
    <ligand>
        <name>ATP</name>
        <dbReference type="ChEBI" id="CHEBI:30616"/>
    </ligand>
</feature>
<dbReference type="PANTHER" id="PTHR43311">
    <property type="entry name" value="GLUTAMATE--TRNA LIGASE"/>
    <property type="match status" value="1"/>
</dbReference>
<keyword evidence="11" id="KW-1185">Reference proteome</keyword>
<dbReference type="InterPro" id="IPR049940">
    <property type="entry name" value="GluQ/Sye"/>
</dbReference>
<comment type="cofactor">
    <cofactor evidence="7">
        <name>Zn(2+)</name>
        <dbReference type="ChEBI" id="CHEBI:29105"/>
    </cofactor>
    <text evidence="7">Binds 1 zinc ion per subunit.</text>
</comment>
<comment type="caution">
    <text evidence="10">The sequence shown here is derived from an EMBL/GenBank/DDBJ whole genome shotgun (WGS) entry which is preliminary data.</text>
</comment>
<feature type="binding site" evidence="7">
    <location>
        <position position="227"/>
    </location>
    <ligand>
        <name>L-glutamate</name>
        <dbReference type="ChEBI" id="CHEBI:29985"/>
    </ligand>
</feature>
<dbReference type="GO" id="GO:0016874">
    <property type="term" value="F:ligase activity"/>
    <property type="evidence" value="ECO:0007669"/>
    <property type="project" value="UniProtKB-KW"/>
</dbReference>
<comment type="function">
    <text evidence="7">Catalyzes the tRNA-independent activation of glutamate in presence of ATP and the subsequent transfer of glutamate onto a tRNA(Asp). Glutamate is transferred on the 2-amino-5-(4,5-dihydroxy-2-cyclopenten-1-yl) moiety of the queuosine in the wobble position of the QUC anticodon.</text>
</comment>
<name>A0ABT2PS87_9BURK</name>
<keyword evidence="8" id="KW-0648">Protein biosynthesis</keyword>
<dbReference type="HAMAP" id="MF_01428">
    <property type="entry name" value="Glu_Q_tRNA_synth"/>
    <property type="match status" value="1"/>
</dbReference>
<dbReference type="InterPro" id="IPR020058">
    <property type="entry name" value="Glu/Gln-tRNA-synth_Ib_cat-dom"/>
</dbReference>
<dbReference type="PRINTS" id="PR00987">
    <property type="entry name" value="TRNASYNTHGLU"/>
</dbReference>
<dbReference type="InterPro" id="IPR000924">
    <property type="entry name" value="Glu/Gln-tRNA-synth"/>
</dbReference>
<dbReference type="InterPro" id="IPR022380">
    <property type="entry name" value="Glu-Q_tRNA(Asp)_Synthase"/>
</dbReference>
<feature type="binding site" evidence="7">
    <location>
        <position position="136"/>
    </location>
    <ligand>
        <name>Zn(2+)</name>
        <dbReference type="ChEBI" id="CHEBI:29105"/>
    </ligand>
</feature>
<feature type="binding site" evidence="7">
    <location>
        <position position="108"/>
    </location>
    <ligand>
        <name>Zn(2+)</name>
        <dbReference type="ChEBI" id="CHEBI:29105"/>
    </ligand>
</feature>
<keyword evidence="1 7" id="KW-0436">Ligase</keyword>
<dbReference type="EMBL" id="JAODYH010000007">
    <property type="protein sequence ID" value="MCT9811973.1"/>
    <property type="molecule type" value="Genomic_DNA"/>
</dbReference>
<feature type="binding site" evidence="7">
    <location>
        <position position="209"/>
    </location>
    <ligand>
        <name>L-glutamate</name>
        <dbReference type="ChEBI" id="CHEBI:29985"/>
    </ligand>
</feature>
<dbReference type="RefSeq" id="WP_261501215.1">
    <property type="nucleotide sequence ID" value="NZ_JAODYH010000007.1"/>
</dbReference>
<dbReference type="Proteomes" id="UP001525968">
    <property type="component" value="Unassembled WGS sequence"/>
</dbReference>
<keyword evidence="4 7" id="KW-0862">Zinc</keyword>
<dbReference type="NCBIfam" id="NF004315">
    <property type="entry name" value="PRK05710.1-4"/>
    <property type="match status" value="1"/>
</dbReference>
<evidence type="ECO:0000313" key="11">
    <source>
        <dbReference type="Proteomes" id="UP001525968"/>
    </source>
</evidence>
<dbReference type="PANTHER" id="PTHR43311:SF1">
    <property type="entry name" value="GLUTAMYL-Q TRNA(ASP) SYNTHETASE"/>
    <property type="match status" value="1"/>
</dbReference>
<evidence type="ECO:0000256" key="2">
    <source>
        <dbReference type="ARBA" id="ARBA00022723"/>
    </source>
</evidence>
<feature type="binding site" evidence="7">
    <location>
        <position position="132"/>
    </location>
    <ligand>
        <name>Zn(2+)</name>
        <dbReference type="ChEBI" id="CHEBI:29105"/>
    </ligand>
</feature>
<dbReference type="EC" id="6.1.1.-" evidence="7"/>
<dbReference type="Gene3D" id="3.40.50.620">
    <property type="entry name" value="HUPs"/>
    <property type="match status" value="1"/>
</dbReference>
<comment type="similarity">
    <text evidence="7">Belongs to the class-I aminoacyl-tRNA synthetase family. GluQ subfamily.</text>
</comment>
<protein>
    <recommendedName>
        <fullName evidence="7">Glutamyl-Q tRNA(Asp) synthetase</fullName>
        <shortName evidence="7">Glu-Q-RSs</shortName>
        <ecNumber evidence="7">6.1.1.-</ecNumber>
    </recommendedName>
</protein>
<feature type="binding site" evidence="7">
    <location>
        <position position="50"/>
    </location>
    <ligand>
        <name>L-glutamate</name>
        <dbReference type="ChEBI" id="CHEBI:29985"/>
    </ligand>
</feature>
<dbReference type="SUPFAM" id="SSF52374">
    <property type="entry name" value="Nucleotidylyl transferase"/>
    <property type="match status" value="1"/>
</dbReference>
<gene>
    <name evidence="10" type="primary">gluQRS</name>
    <name evidence="7" type="synonym">gluQ</name>
    <name evidence="10" type="ORF">N0K08_15105</name>
</gene>
<evidence type="ECO:0000256" key="7">
    <source>
        <dbReference type="HAMAP-Rule" id="MF_01428"/>
    </source>
</evidence>
<dbReference type="Pfam" id="PF00749">
    <property type="entry name" value="tRNA-synt_1c"/>
    <property type="match status" value="1"/>
</dbReference>
<keyword evidence="6 7" id="KW-0030">Aminoacyl-tRNA synthetase</keyword>
<organism evidence="10 11">
    <name type="scientific">Acidovorax bellezanensis</name>
    <dbReference type="NCBI Taxonomy" id="2976702"/>
    <lineage>
        <taxon>Bacteria</taxon>
        <taxon>Pseudomonadati</taxon>
        <taxon>Pseudomonadota</taxon>
        <taxon>Betaproteobacteria</taxon>
        <taxon>Burkholderiales</taxon>
        <taxon>Comamonadaceae</taxon>
        <taxon>Acidovorax</taxon>
    </lineage>
</organism>
<feature type="binding site" evidence="7">
    <location>
        <begin position="14"/>
        <end position="18"/>
    </location>
    <ligand>
        <name>L-glutamate</name>
        <dbReference type="ChEBI" id="CHEBI:29985"/>
    </ligand>
</feature>
<feature type="binding site" evidence="7">
    <location>
        <position position="106"/>
    </location>
    <ligand>
        <name>Zn(2+)</name>
        <dbReference type="ChEBI" id="CHEBI:29105"/>
    </ligand>
</feature>
<evidence type="ECO:0000256" key="8">
    <source>
        <dbReference type="RuleBase" id="RU363037"/>
    </source>
</evidence>
<evidence type="ECO:0000256" key="3">
    <source>
        <dbReference type="ARBA" id="ARBA00022741"/>
    </source>
</evidence>
<evidence type="ECO:0000256" key="4">
    <source>
        <dbReference type="ARBA" id="ARBA00022833"/>
    </source>
</evidence>
<dbReference type="NCBIfam" id="NF004314">
    <property type="entry name" value="PRK05710.1-3"/>
    <property type="match status" value="1"/>
</dbReference>
<keyword evidence="5 7" id="KW-0067">ATP-binding</keyword>
<evidence type="ECO:0000313" key="10">
    <source>
        <dbReference type="EMBL" id="MCT9811973.1"/>
    </source>
</evidence>
<evidence type="ECO:0000256" key="5">
    <source>
        <dbReference type="ARBA" id="ARBA00022840"/>
    </source>
</evidence>
<reference evidence="10 11" key="1">
    <citation type="submission" date="2022-09" db="EMBL/GenBank/DDBJ databases">
        <title>Draft genome of isolate Be4.</title>
        <authorList>
            <person name="Sanchez-Castro I."/>
            <person name="Martinez-Rodriguez P."/>
            <person name="Descostes M."/>
            <person name="Merroun M."/>
        </authorList>
    </citation>
    <scope>NUCLEOTIDE SEQUENCE [LARGE SCALE GENOMIC DNA]</scope>
    <source>
        <strain evidence="10 11">Be4</strain>
    </source>
</reference>
<evidence type="ECO:0000256" key="1">
    <source>
        <dbReference type="ARBA" id="ARBA00022598"/>
    </source>
</evidence>
<keyword evidence="2 7" id="KW-0479">Metal-binding</keyword>
<dbReference type="NCBIfam" id="TIGR03838">
    <property type="entry name" value="queuosine_YadB"/>
    <property type="match status" value="1"/>
</dbReference>
<feature type="short sequence motif" description="'HIGH' region" evidence="7">
    <location>
        <begin position="17"/>
        <end position="27"/>
    </location>
</feature>
<dbReference type="NCBIfam" id="NF004313">
    <property type="entry name" value="PRK05710.1-2"/>
    <property type="match status" value="1"/>
</dbReference>
<evidence type="ECO:0000259" key="9">
    <source>
        <dbReference type="Pfam" id="PF00749"/>
    </source>
</evidence>
<feature type="domain" description="Glutamyl/glutaminyl-tRNA synthetase class Ib catalytic" evidence="9">
    <location>
        <begin position="14"/>
        <end position="279"/>
    </location>
</feature>